<evidence type="ECO:0000313" key="11">
    <source>
        <dbReference type="EMBL" id="GGG50519.1"/>
    </source>
</evidence>
<dbReference type="Proteomes" id="UP000627715">
    <property type="component" value="Unassembled WGS sequence"/>
</dbReference>
<dbReference type="InterPro" id="IPR029043">
    <property type="entry name" value="GcvT/YgfZ_C"/>
</dbReference>
<dbReference type="InterPro" id="IPR006223">
    <property type="entry name" value="GcvT"/>
</dbReference>
<dbReference type="OrthoDB" id="9774591at2"/>
<gene>
    <name evidence="7 11" type="primary">gcvT</name>
    <name evidence="11" type="ORF">GCM10011403_04590</name>
</gene>
<dbReference type="HAMAP" id="MF_00259">
    <property type="entry name" value="GcvT"/>
    <property type="match status" value="1"/>
</dbReference>
<dbReference type="GO" id="GO:0019464">
    <property type="term" value="P:glycine decarboxylation via glycine cleavage system"/>
    <property type="evidence" value="ECO:0007669"/>
    <property type="project" value="UniProtKB-UniRule"/>
</dbReference>
<evidence type="ECO:0000259" key="10">
    <source>
        <dbReference type="Pfam" id="PF08669"/>
    </source>
</evidence>
<dbReference type="Gene3D" id="4.10.1250.10">
    <property type="entry name" value="Aminomethyltransferase fragment"/>
    <property type="match status" value="1"/>
</dbReference>
<dbReference type="SUPFAM" id="SSF103025">
    <property type="entry name" value="Folate-binding domain"/>
    <property type="match status" value="1"/>
</dbReference>
<evidence type="ECO:0000256" key="4">
    <source>
        <dbReference type="ARBA" id="ARBA00022679"/>
    </source>
</evidence>
<dbReference type="FunFam" id="3.30.70.1400:FF:000001">
    <property type="entry name" value="Aminomethyltransferase"/>
    <property type="match status" value="1"/>
</dbReference>
<dbReference type="InterPro" id="IPR028896">
    <property type="entry name" value="GcvT/YgfZ/DmdA"/>
</dbReference>
<dbReference type="EC" id="2.1.2.10" evidence="2 7"/>
<feature type="binding site" evidence="8">
    <location>
        <position position="197"/>
    </location>
    <ligand>
        <name>substrate</name>
    </ligand>
</feature>
<dbReference type="SUPFAM" id="SSF101790">
    <property type="entry name" value="Aminomethyltransferase beta-barrel domain"/>
    <property type="match status" value="1"/>
</dbReference>
<keyword evidence="4 7" id="KW-0808">Transferase</keyword>
<dbReference type="GO" id="GO:0008483">
    <property type="term" value="F:transaminase activity"/>
    <property type="evidence" value="ECO:0007669"/>
    <property type="project" value="UniProtKB-KW"/>
</dbReference>
<dbReference type="GO" id="GO:0004047">
    <property type="term" value="F:aminomethyltransferase activity"/>
    <property type="evidence" value="ECO:0007669"/>
    <property type="project" value="UniProtKB-UniRule"/>
</dbReference>
<organism evidence="11 12">
    <name type="scientific">Pseudohongiella nitratireducens</name>
    <dbReference type="NCBI Taxonomy" id="1768907"/>
    <lineage>
        <taxon>Bacteria</taxon>
        <taxon>Pseudomonadati</taxon>
        <taxon>Pseudomonadota</taxon>
        <taxon>Gammaproteobacteria</taxon>
        <taxon>Pseudomonadales</taxon>
        <taxon>Pseudohongiellaceae</taxon>
        <taxon>Pseudohongiella</taxon>
    </lineage>
</organism>
<evidence type="ECO:0000259" key="9">
    <source>
        <dbReference type="Pfam" id="PF01571"/>
    </source>
</evidence>
<dbReference type="Gene3D" id="3.30.70.1400">
    <property type="entry name" value="Aminomethyltransferase beta-barrel domains"/>
    <property type="match status" value="1"/>
</dbReference>
<dbReference type="PIRSF" id="PIRSF006487">
    <property type="entry name" value="GcvT"/>
    <property type="match status" value="1"/>
</dbReference>
<comment type="catalytic activity">
    <reaction evidence="6 7">
        <text>N(6)-[(R)-S(8)-aminomethyldihydrolipoyl]-L-lysyl-[protein] + (6S)-5,6,7,8-tetrahydrofolate = N(6)-[(R)-dihydrolipoyl]-L-lysyl-[protein] + (6R)-5,10-methylene-5,6,7,8-tetrahydrofolate + NH4(+)</text>
        <dbReference type="Rhea" id="RHEA:16945"/>
        <dbReference type="Rhea" id="RHEA-COMP:10475"/>
        <dbReference type="Rhea" id="RHEA-COMP:10492"/>
        <dbReference type="ChEBI" id="CHEBI:15636"/>
        <dbReference type="ChEBI" id="CHEBI:28938"/>
        <dbReference type="ChEBI" id="CHEBI:57453"/>
        <dbReference type="ChEBI" id="CHEBI:83100"/>
        <dbReference type="ChEBI" id="CHEBI:83143"/>
        <dbReference type="EC" id="2.1.2.10"/>
    </reaction>
</comment>
<evidence type="ECO:0000256" key="3">
    <source>
        <dbReference type="ARBA" id="ARBA00022576"/>
    </source>
</evidence>
<keyword evidence="12" id="KW-1185">Reference proteome</keyword>
<evidence type="ECO:0000256" key="2">
    <source>
        <dbReference type="ARBA" id="ARBA00012616"/>
    </source>
</evidence>
<dbReference type="FunFam" id="4.10.1250.10:FF:000001">
    <property type="entry name" value="Aminomethyltransferase"/>
    <property type="match status" value="1"/>
</dbReference>
<comment type="subunit">
    <text evidence="7">The glycine cleavage system is composed of four proteins: P, T, L and H.</text>
</comment>
<dbReference type="InterPro" id="IPR006222">
    <property type="entry name" value="GCVT_N"/>
</dbReference>
<dbReference type="Pfam" id="PF01571">
    <property type="entry name" value="GCV_T"/>
    <property type="match status" value="1"/>
</dbReference>
<sequence length="370" mass="41153">MGKRTALFENHQQSGAKLVDFGGWDMPIQYSSLMEEHRAVREQAGMFDVSHMTIVDITGPDAKPWLRHLLANDVERLHPNQALYTAMLNDEAGVIDDLIVYQRSSGYRLVVNCATREKDLAWMNSHLANFDVTLTERSDLSIIAVQGPQALSILAPLLLNYSSLTEDSLSGLKPFYAIEADSVFVGRTGYTGEDGAELMLPHHDAQRLWDELLSAGVKPAGLGARDTLRLEAGMNLYGHDMDETVSPLAANMAWTVVWEPEERQFIGRAALEAQREQRQEQPSRQVLKGLVMETRGVLREGLTVHCQLDDGSEAQGLITSGTYSPTLKHSIALARIPANTTSCEVELRNKRIPVRIVRPGFVRFGKKVFD</sequence>
<accession>A0A917GLM0</accession>
<dbReference type="InterPro" id="IPR013977">
    <property type="entry name" value="GcvT_C"/>
</dbReference>
<dbReference type="PANTHER" id="PTHR43757">
    <property type="entry name" value="AMINOMETHYLTRANSFERASE"/>
    <property type="match status" value="1"/>
</dbReference>
<reference evidence="11" key="2">
    <citation type="submission" date="2020-09" db="EMBL/GenBank/DDBJ databases">
        <authorList>
            <person name="Sun Q."/>
            <person name="Zhou Y."/>
        </authorList>
    </citation>
    <scope>NUCLEOTIDE SEQUENCE</scope>
    <source>
        <strain evidence="11">CGMCC 1.15425</strain>
    </source>
</reference>
<dbReference type="Gene3D" id="3.30.1360.120">
    <property type="entry name" value="Probable tRNA modification gtpase trme, domain 1"/>
    <property type="match status" value="1"/>
</dbReference>
<dbReference type="RefSeq" id="WP_068811650.1">
    <property type="nucleotide sequence ID" value="NZ_BMIY01000002.1"/>
</dbReference>
<name>A0A917GLM0_9GAMM</name>
<evidence type="ECO:0000256" key="8">
    <source>
        <dbReference type="PIRSR" id="PIRSR006487-1"/>
    </source>
</evidence>
<feature type="domain" description="GCVT N-terminal" evidence="9">
    <location>
        <begin position="7"/>
        <end position="258"/>
    </location>
</feature>
<keyword evidence="3 7" id="KW-0032">Aminotransferase</keyword>
<dbReference type="PANTHER" id="PTHR43757:SF2">
    <property type="entry name" value="AMINOMETHYLTRANSFERASE, MITOCHONDRIAL"/>
    <property type="match status" value="1"/>
</dbReference>
<protein>
    <recommendedName>
        <fullName evidence="2 7">Aminomethyltransferase</fullName>
        <ecNumber evidence="2 7">2.1.2.10</ecNumber>
    </recommendedName>
    <alternativeName>
        <fullName evidence="5 7">Glycine cleavage system T protein</fullName>
    </alternativeName>
</protein>
<feature type="domain" description="Aminomethyltransferase C-terminal" evidence="10">
    <location>
        <begin position="287"/>
        <end position="362"/>
    </location>
</feature>
<evidence type="ECO:0000256" key="1">
    <source>
        <dbReference type="ARBA" id="ARBA00008609"/>
    </source>
</evidence>
<evidence type="ECO:0000256" key="5">
    <source>
        <dbReference type="ARBA" id="ARBA00031395"/>
    </source>
</evidence>
<dbReference type="NCBIfam" id="NF001567">
    <property type="entry name" value="PRK00389.1"/>
    <property type="match status" value="1"/>
</dbReference>
<dbReference type="GO" id="GO:0005960">
    <property type="term" value="C:glycine cleavage complex"/>
    <property type="evidence" value="ECO:0007669"/>
    <property type="project" value="InterPro"/>
</dbReference>
<dbReference type="NCBIfam" id="TIGR00528">
    <property type="entry name" value="gcvT"/>
    <property type="match status" value="1"/>
</dbReference>
<dbReference type="Pfam" id="PF08669">
    <property type="entry name" value="GCV_T_C"/>
    <property type="match status" value="1"/>
</dbReference>
<dbReference type="InterPro" id="IPR027266">
    <property type="entry name" value="TrmE/GcvT-like"/>
</dbReference>
<dbReference type="Gene3D" id="2.40.30.110">
    <property type="entry name" value="Aminomethyltransferase beta-barrel domains"/>
    <property type="match status" value="1"/>
</dbReference>
<evidence type="ECO:0000313" key="12">
    <source>
        <dbReference type="Proteomes" id="UP000627715"/>
    </source>
</evidence>
<comment type="similarity">
    <text evidence="1 7">Belongs to the GcvT family.</text>
</comment>
<proteinExistence type="inferred from homology"/>
<dbReference type="AlphaFoldDB" id="A0A917GLM0"/>
<dbReference type="EMBL" id="BMIY01000002">
    <property type="protein sequence ID" value="GGG50519.1"/>
    <property type="molecule type" value="Genomic_DNA"/>
</dbReference>
<dbReference type="InterPro" id="IPR022903">
    <property type="entry name" value="GcvT_bac"/>
</dbReference>
<evidence type="ECO:0000256" key="6">
    <source>
        <dbReference type="ARBA" id="ARBA00047665"/>
    </source>
</evidence>
<evidence type="ECO:0000256" key="7">
    <source>
        <dbReference type="HAMAP-Rule" id="MF_00259"/>
    </source>
</evidence>
<comment type="function">
    <text evidence="7">The glycine cleavage system catalyzes the degradation of glycine.</text>
</comment>
<comment type="caution">
    <text evidence="11">The sequence shown here is derived from an EMBL/GenBank/DDBJ whole genome shotgun (WGS) entry which is preliminary data.</text>
</comment>
<dbReference type="GO" id="GO:0005829">
    <property type="term" value="C:cytosol"/>
    <property type="evidence" value="ECO:0007669"/>
    <property type="project" value="TreeGrafter"/>
</dbReference>
<reference evidence="11" key="1">
    <citation type="journal article" date="2014" name="Int. J. Syst. Evol. Microbiol.">
        <title>Complete genome sequence of Corynebacterium casei LMG S-19264T (=DSM 44701T), isolated from a smear-ripened cheese.</title>
        <authorList>
            <consortium name="US DOE Joint Genome Institute (JGI-PGF)"/>
            <person name="Walter F."/>
            <person name="Albersmeier A."/>
            <person name="Kalinowski J."/>
            <person name="Ruckert C."/>
        </authorList>
    </citation>
    <scope>NUCLEOTIDE SEQUENCE</scope>
    <source>
        <strain evidence="11">CGMCC 1.15425</strain>
    </source>
</reference>